<evidence type="ECO:0000256" key="2">
    <source>
        <dbReference type="ARBA" id="ARBA00006484"/>
    </source>
</evidence>
<dbReference type="AlphaFoldDB" id="A0A0K0XCA0"/>
<accession>A0A0K0XCA0</accession>
<gene>
    <name evidence="7" type="ORF">AFA91_27520</name>
</gene>
<comment type="similarity">
    <text evidence="2">Belongs to the short-chain dehydrogenases/reductases (SDR) family.</text>
</comment>
<evidence type="ECO:0000256" key="4">
    <source>
        <dbReference type="ARBA" id="ARBA00040781"/>
    </source>
</evidence>
<protein>
    <recommendedName>
        <fullName evidence="4">3-oxoacyl-[acyl-carrier-protein] reductase MabA</fullName>
    </recommendedName>
</protein>
<comment type="catalytic activity">
    <reaction evidence="5">
        <text>a (3R)-hydroxyacyl-[ACP] + NADP(+) = a 3-oxoacyl-[ACP] + NADPH + H(+)</text>
        <dbReference type="Rhea" id="RHEA:17397"/>
        <dbReference type="Rhea" id="RHEA-COMP:9916"/>
        <dbReference type="Rhea" id="RHEA-COMP:9945"/>
        <dbReference type="ChEBI" id="CHEBI:15378"/>
        <dbReference type="ChEBI" id="CHEBI:57783"/>
        <dbReference type="ChEBI" id="CHEBI:58349"/>
        <dbReference type="ChEBI" id="CHEBI:78776"/>
        <dbReference type="ChEBI" id="CHEBI:78827"/>
        <dbReference type="EC" id="1.1.1.100"/>
    </reaction>
    <physiologicalReaction direction="right-to-left" evidence="5">
        <dbReference type="Rhea" id="RHEA:17399"/>
    </physiologicalReaction>
</comment>
<evidence type="ECO:0000256" key="1">
    <source>
        <dbReference type="ARBA" id="ARBA00004191"/>
    </source>
</evidence>
<dbReference type="Pfam" id="PF00106">
    <property type="entry name" value="adh_short"/>
    <property type="match status" value="1"/>
</dbReference>
<evidence type="ECO:0000256" key="3">
    <source>
        <dbReference type="ARBA" id="ARBA00022512"/>
    </source>
</evidence>
<evidence type="ECO:0000313" key="8">
    <source>
        <dbReference type="Proteomes" id="UP000062255"/>
    </source>
</evidence>
<dbReference type="PANTHER" id="PTHR42879">
    <property type="entry name" value="3-OXOACYL-(ACYL-CARRIER-PROTEIN) REDUCTASE"/>
    <property type="match status" value="1"/>
</dbReference>
<name>A0A0K0XCA0_MYCGD</name>
<dbReference type="SUPFAM" id="SSF51735">
    <property type="entry name" value="NAD(P)-binding Rossmann-fold domains"/>
    <property type="match status" value="1"/>
</dbReference>
<dbReference type="PRINTS" id="PR00081">
    <property type="entry name" value="GDHRDH"/>
</dbReference>
<dbReference type="Proteomes" id="UP000062255">
    <property type="component" value="Chromosome"/>
</dbReference>
<dbReference type="PANTHER" id="PTHR42879:SF2">
    <property type="entry name" value="3-OXOACYL-[ACYL-CARRIER-PROTEIN] REDUCTASE FABG"/>
    <property type="match status" value="1"/>
</dbReference>
<dbReference type="CDD" id="cd05233">
    <property type="entry name" value="SDR_c"/>
    <property type="match status" value="1"/>
</dbReference>
<evidence type="ECO:0000256" key="6">
    <source>
        <dbReference type="SAM" id="MobiDB-lite"/>
    </source>
</evidence>
<feature type="region of interest" description="Disordered" evidence="6">
    <location>
        <begin position="179"/>
        <end position="200"/>
    </location>
</feature>
<dbReference type="EMBL" id="CP012150">
    <property type="protein sequence ID" value="AKS35028.1"/>
    <property type="molecule type" value="Genomic_DNA"/>
</dbReference>
<dbReference type="Gene3D" id="3.40.50.720">
    <property type="entry name" value="NAD(P)-binding Rossmann-like Domain"/>
    <property type="match status" value="1"/>
</dbReference>
<evidence type="ECO:0000313" key="7">
    <source>
        <dbReference type="EMBL" id="AKS35028.1"/>
    </source>
</evidence>
<dbReference type="PATRIC" id="fig|134601.6.peg.5684"/>
<keyword evidence="3" id="KW-0964">Secreted</keyword>
<evidence type="ECO:0000256" key="5">
    <source>
        <dbReference type="ARBA" id="ARBA00047400"/>
    </source>
</evidence>
<reference evidence="7 8" key="1">
    <citation type="submission" date="2015-07" db="EMBL/GenBank/DDBJ databases">
        <title>Complete genome sequence of Mycobacterium goodii X7B, a facultative thermophilic biodesulfurizing bacterium.</title>
        <authorList>
            <person name="Yu B."/>
            <person name="Li F."/>
            <person name="Xu P."/>
        </authorList>
    </citation>
    <scope>NUCLEOTIDE SEQUENCE [LARGE SCALE GENOMIC DNA]</scope>
    <source>
        <strain evidence="7 8">X7B</strain>
    </source>
</reference>
<keyword evidence="3" id="KW-0134">Cell wall</keyword>
<dbReference type="InterPro" id="IPR036291">
    <property type="entry name" value="NAD(P)-bd_dom_sf"/>
</dbReference>
<proteinExistence type="inferred from homology"/>
<dbReference type="KEGG" id="mgo:AFA91_27520"/>
<dbReference type="RefSeq" id="WP_049747486.1">
    <property type="nucleotide sequence ID" value="NZ_CP012150.1"/>
</dbReference>
<dbReference type="InterPro" id="IPR050259">
    <property type="entry name" value="SDR"/>
</dbReference>
<organism evidence="7 8">
    <name type="scientific">Mycolicibacterium goodii</name>
    <name type="common">Mycobacterium goodii</name>
    <dbReference type="NCBI Taxonomy" id="134601"/>
    <lineage>
        <taxon>Bacteria</taxon>
        <taxon>Bacillati</taxon>
        <taxon>Actinomycetota</taxon>
        <taxon>Actinomycetes</taxon>
        <taxon>Mycobacteriales</taxon>
        <taxon>Mycobacteriaceae</taxon>
        <taxon>Mycolicibacterium</taxon>
    </lineage>
</organism>
<dbReference type="STRING" id="134601.AFA91_27520"/>
<comment type="subcellular location">
    <subcellularLocation>
        <location evidence="1">Secreted</location>
        <location evidence="1">Cell wall</location>
    </subcellularLocation>
</comment>
<dbReference type="GO" id="GO:0004316">
    <property type="term" value="F:3-oxoacyl-[acyl-carrier-protein] reductase (NADPH) activity"/>
    <property type="evidence" value="ECO:0007669"/>
    <property type="project" value="UniProtKB-EC"/>
</dbReference>
<dbReference type="OrthoDB" id="4615284at2"/>
<sequence length="229" mass="23602">MSGVAIVTGGGRNLGRSIVLALARSGFDVVVNTRSDVEAADKVAAEARALGVHAAVAVADVTKPEQVRQMVEVADGLGPVRVLVNNAAARTRVPVYDVTAQDWESVRSVTLDGAMHCVIAALPRLRRNGGSIVTIIGGNALRGDAGRFHVSAAKHGLVGMTKALAAGCAADHINVNAVSPSRMDPDADTPDVEAEAERRRDTVADTVAFLASPGAADVTGQLIEVGTQR</sequence>
<dbReference type="InterPro" id="IPR002347">
    <property type="entry name" value="SDR_fam"/>
</dbReference>